<dbReference type="PANTHER" id="PTHR34094:SF1">
    <property type="entry name" value="PROTEIN FAM185A"/>
    <property type="match status" value="1"/>
</dbReference>
<dbReference type="PANTHER" id="PTHR34094">
    <property type="match status" value="1"/>
</dbReference>
<name>A0A949K3E6_9FIRM</name>
<protein>
    <submittedName>
        <fullName evidence="3">DUF4097 domain-containing protein</fullName>
    </submittedName>
</protein>
<dbReference type="InterPro" id="IPR025164">
    <property type="entry name" value="Toastrack_DUF4097"/>
</dbReference>
<proteinExistence type="predicted"/>
<sequence>MEEMMKKMMKGLVVCFAVLFVAALGIMFYIIYNGGMSYANLGGKMNLENTLTFDMSKVEEVAIKYSSEDVVFYIGDTQELVLKEYMSYKPKERDFSTGYVEDGKVVIEGKKNHFSLFHFGTKSSREEIYLPKSYAGSVTVSTASGNIKSDEVLNLSLLFADTASGDIRMNEIYASSIHAGTASGNINMNLAEGSRDLSTASGNITVLGGGGDTEADTASGNIKLENAQGILELGCASGDIKVMGAAGGGEFETASGNVSLQFDEITASIDAQSTSGNVKLQMPQNTAFTLEAATTSGNINTFFDDQLQYNKKGNKASGALNGASDLVISLETTSGNIKVLDND</sequence>
<accession>A0A949K3E6</accession>
<dbReference type="RefSeq" id="WP_238720918.1">
    <property type="nucleotide sequence ID" value="NZ_JAHQCW010000006.1"/>
</dbReference>
<reference evidence="3" key="1">
    <citation type="submission" date="2021-06" db="EMBL/GenBank/DDBJ databases">
        <title>Description of novel taxa of the family Lachnospiraceae.</title>
        <authorList>
            <person name="Chaplin A.V."/>
            <person name="Sokolova S.R."/>
            <person name="Pikina A.P."/>
            <person name="Korzhanova M."/>
            <person name="Belova V."/>
            <person name="Korostin D."/>
            <person name="Efimov B.A."/>
        </authorList>
    </citation>
    <scope>NUCLEOTIDE SEQUENCE</scope>
    <source>
        <strain evidence="3">ASD5720</strain>
    </source>
</reference>
<dbReference type="AlphaFoldDB" id="A0A949K3E6"/>
<evidence type="ECO:0000313" key="4">
    <source>
        <dbReference type="Proteomes" id="UP000712157"/>
    </source>
</evidence>
<feature type="transmembrane region" description="Helical" evidence="1">
    <location>
        <begin position="12"/>
        <end position="32"/>
    </location>
</feature>
<gene>
    <name evidence="3" type="ORF">KTH89_05110</name>
</gene>
<evidence type="ECO:0000259" key="2">
    <source>
        <dbReference type="Pfam" id="PF13349"/>
    </source>
</evidence>
<dbReference type="EMBL" id="JAHQCW010000006">
    <property type="protein sequence ID" value="MBU9735906.1"/>
    <property type="molecule type" value="Genomic_DNA"/>
</dbReference>
<keyword evidence="1" id="KW-1133">Transmembrane helix</keyword>
<evidence type="ECO:0000313" key="3">
    <source>
        <dbReference type="EMBL" id="MBU9735906.1"/>
    </source>
</evidence>
<evidence type="ECO:0000256" key="1">
    <source>
        <dbReference type="SAM" id="Phobius"/>
    </source>
</evidence>
<dbReference type="Proteomes" id="UP000712157">
    <property type="component" value="Unassembled WGS sequence"/>
</dbReference>
<comment type="caution">
    <text evidence="3">The sequence shown here is derived from an EMBL/GenBank/DDBJ whole genome shotgun (WGS) entry which is preliminary data.</text>
</comment>
<keyword evidence="1" id="KW-0812">Transmembrane</keyword>
<keyword evidence="1" id="KW-0472">Membrane</keyword>
<feature type="domain" description="DUF4097" evidence="2">
    <location>
        <begin position="59"/>
        <end position="242"/>
    </location>
</feature>
<organism evidence="3 4">
    <name type="scientific">Diplocloster agilis</name>
    <dbReference type="NCBI Taxonomy" id="2850323"/>
    <lineage>
        <taxon>Bacteria</taxon>
        <taxon>Bacillati</taxon>
        <taxon>Bacillota</taxon>
        <taxon>Clostridia</taxon>
        <taxon>Lachnospirales</taxon>
        <taxon>Lachnospiraceae</taxon>
        <taxon>Diplocloster</taxon>
    </lineage>
</organism>
<keyword evidence="4" id="KW-1185">Reference proteome</keyword>
<dbReference type="Pfam" id="PF13349">
    <property type="entry name" value="DUF4097"/>
    <property type="match status" value="1"/>
</dbReference>